<comment type="caution">
    <text evidence="1">The sequence shown here is derived from an EMBL/GenBank/DDBJ whole genome shotgun (WGS) entry which is preliminary data.</text>
</comment>
<evidence type="ECO:0000313" key="1">
    <source>
        <dbReference type="EMBL" id="EIY52628.1"/>
    </source>
</evidence>
<keyword evidence="2" id="KW-1185">Reference proteome</keyword>
<protein>
    <submittedName>
        <fullName evidence="1">Uncharacterized protein</fullName>
    </submittedName>
</protein>
<reference evidence="1 2" key="1">
    <citation type="submission" date="2012-02" db="EMBL/GenBank/DDBJ databases">
        <title>The Genome Sequence of Bacteroides nordii CL02T12C05.</title>
        <authorList>
            <consortium name="The Broad Institute Genome Sequencing Platform"/>
            <person name="Earl A."/>
            <person name="Ward D."/>
            <person name="Feldgarden M."/>
            <person name="Gevers D."/>
            <person name="Zitomersky N.L."/>
            <person name="Coyne M.J."/>
            <person name="Comstock L.E."/>
            <person name="Young S.K."/>
            <person name="Zeng Q."/>
            <person name="Gargeya S."/>
            <person name="Fitzgerald M."/>
            <person name="Haas B."/>
            <person name="Abouelleil A."/>
            <person name="Alvarado L."/>
            <person name="Arachchi H.M."/>
            <person name="Berlin A."/>
            <person name="Chapman S.B."/>
            <person name="Gearin G."/>
            <person name="Goldberg J."/>
            <person name="Griggs A."/>
            <person name="Gujja S."/>
            <person name="Hansen M."/>
            <person name="Heiman D."/>
            <person name="Howarth C."/>
            <person name="Larimer J."/>
            <person name="Lui A."/>
            <person name="MacDonald P.J.P."/>
            <person name="McCowen C."/>
            <person name="Montmayeur A."/>
            <person name="Murphy C."/>
            <person name="Neiman D."/>
            <person name="Pearson M."/>
            <person name="Priest M."/>
            <person name="Roberts A."/>
            <person name="Saif S."/>
            <person name="Shea T."/>
            <person name="Sisk P."/>
            <person name="Stolte C."/>
            <person name="Sykes S."/>
            <person name="Wortman J."/>
            <person name="Nusbaum C."/>
            <person name="Birren B."/>
        </authorList>
    </citation>
    <scope>NUCLEOTIDE SEQUENCE [LARGE SCALE GENOMIC DNA]</scope>
    <source>
        <strain evidence="1 2">CL02T12C05</strain>
    </source>
</reference>
<name>I9SAZ4_9BACE</name>
<proteinExistence type="predicted"/>
<dbReference type="STRING" id="997884.HMPREF1068_02175"/>
<dbReference type="HOGENOM" id="CLU_2969857_0_0_10"/>
<dbReference type="PATRIC" id="fig|997884.3.peg.2214"/>
<dbReference type="AlphaFoldDB" id="I9SAZ4"/>
<accession>I9SAZ4</accession>
<dbReference type="GeneID" id="69502464"/>
<gene>
    <name evidence="1" type="ORF">HMPREF1068_02175</name>
</gene>
<evidence type="ECO:0000313" key="2">
    <source>
        <dbReference type="Proteomes" id="UP000003089"/>
    </source>
</evidence>
<dbReference type="EMBL" id="AGXS01000015">
    <property type="protein sequence ID" value="EIY52628.1"/>
    <property type="molecule type" value="Genomic_DNA"/>
</dbReference>
<dbReference type="RefSeq" id="WP_007485276.1">
    <property type="nucleotide sequence ID" value="NZ_JH724314.1"/>
</dbReference>
<dbReference type="Proteomes" id="UP000003089">
    <property type="component" value="Unassembled WGS sequence"/>
</dbReference>
<organism evidence="1 2">
    <name type="scientific">Bacteroides nordii CL02T12C05</name>
    <dbReference type="NCBI Taxonomy" id="997884"/>
    <lineage>
        <taxon>Bacteria</taxon>
        <taxon>Pseudomonadati</taxon>
        <taxon>Bacteroidota</taxon>
        <taxon>Bacteroidia</taxon>
        <taxon>Bacteroidales</taxon>
        <taxon>Bacteroidaceae</taxon>
        <taxon>Bacteroides</taxon>
    </lineage>
</organism>
<sequence>MLIYILFVRIILERYLTQGYYYMLTGSVFKSEYCGGDKIWRNTRLDRRYLFNALGGKE</sequence>
<dbReference type="eggNOG" id="COG1629">
    <property type="taxonomic scope" value="Bacteria"/>
</dbReference>